<dbReference type="Gene3D" id="3.40.630.30">
    <property type="match status" value="1"/>
</dbReference>
<gene>
    <name evidence="4" type="ORF">psyc5s11_28470</name>
</gene>
<dbReference type="CDD" id="cd04301">
    <property type="entry name" value="NAT_SF"/>
    <property type="match status" value="1"/>
</dbReference>
<dbReference type="EMBL" id="AP024849">
    <property type="protein sequence ID" value="BCZ46780.1"/>
    <property type="molecule type" value="Genomic_DNA"/>
</dbReference>
<reference evidence="5" key="1">
    <citation type="submission" date="2021-07" db="EMBL/GenBank/DDBJ databases">
        <title>Complete genome sequencing of a Clostridium isolate.</title>
        <authorList>
            <person name="Ueki A."/>
            <person name="Tonouchi A."/>
        </authorList>
    </citation>
    <scope>NUCLEOTIDE SEQUENCE [LARGE SCALE GENOMIC DNA]</scope>
    <source>
        <strain evidence="5">C5S11</strain>
    </source>
</reference>
<sequence length="164" mass="18684">MDYKIDKMKNADWEQVSKIYLEGINTKKATFQTQVPTFEEWDSGHVESCRLVARSEQGNVLGWVSLSKTSSRCVYMGVAEVSVYIGEKFRGIGVGKALLKTVIEESEKNGFWTLQSGIISENEASIELHKKCGFRIVGIREKIAKMDNKTWHDVVFMERRSNLV</sequence>
<dbReference type="PANTHER" id="PTHR43072">
    <property type="entry name" value="N-ACETYLTRANSFERASE"/>
    <property type="match status" value="1"/>
</dbReference>
<dbReference type="RefSeq" id="WP_224033185.1">
    <property type="nucleotide sequence ID" value="NZ_AP024849.1"/>
</dbReference>
<evidence type="ECO:0000259" key="3">
    <source>
        <dbReference type="PROSITE" id="PS51186"/>
    </source>
</evidence>
<dbReference type="Proteomes" id="UP000824633">
    <property type="component" value="Chromosome"/>
</dbReference>
<evidence type="ECO:0000256" key="2">
    <source>
        <dbReference type="ARBA" id="ARBA00023315"/>
    </source>
</evidence>
<keyword evidence="1" id="KW-0808">Transferase</keyword>
<evidence type="ECO:0000313" key="4">
    <source>
        <dbReference type="EMBL" id="BCZ46780.1"/>
    </source>
</evidence>
<dbReference type="InterPro" id="IPR000182">
    <property type="entry name" value="GNAT_dom"/>
</dbReference>
<dbReference type="PANTHER" id="PTHR43072:SF23">
    <property type="entry name" value="UPF0039 PROTEIN C11D3.02C"/>
    <property type="match status" value="1"/>
</dbReference>
<keyword evidence="2" id="KW-0012">Acyltransferase</keyword>
<organism evidence="4 5">
    <name type="scientific">Clostridium gelidum</name>
    <dbReference type="NCBI Taxonomy" id="704125"/>
    <lineage>
        <taxon>Bacteria</taxon>
        <taxon>Bacillati</taxon>
        <taxon>Bacillota</taxon>
        <taxon>Clostridia</taxon>
        <taxon>Eubacteriales</taxon>
        <taxon>Clostridiaceae</taxon>
        <taxon>Clostridium</taxon>
    </lineage>
</organism>
<dbReference type="InterPro" id="IPR016181">
    <property type="entry name" value="Acyl_CoA_acyltransferase"/>
</dbReference>
<proteinExistence type="predicted"/>
<accession>A0ABM7T4G8</accession>
<dbReference type="SUPFAM" id="SSF55729">
    <property type="entry name" value="Acyl-CoA N-acyltransferases (Nat)"/>
    <property type="match status" value="1"/>
</dbReference>
<name>A0ABM7T4G8_9CLOT</name>
<evidence type="ECO:0000256" key="1">
    <source>
        <dbReference type="ARBA" id="ARBA00022679"/>
    </source>
</evidence>
<evidence type="ECO:0000313" key="5">
    <source>
        <dbReference type="Proteomes" id="UP000824633"/>
    </source>
</evidence>
<keyword evidence="5" id="KW-1185">Reference proteome</keyword>
<protein>
    <submittedName>
        <fullName evidence="4">Phosphinothricin N-acetyltransferase</fullName>
    </submittedName>
</protein>
<dbReference type="PROSITE" id="PS51186">
    <property type="entry name" value="GNAT"/>
    <property type="match status" value="1"/>
</dbReference>
<feature type="domain" description="N-acetyltransferase" evidence="3">
    <location>
        <begin position="3"/>
        <end position="162"/>
    </location>
</feature>
<dbReference type="Pfam" id="PF00583">
    <property type="entry name" value="Acetyltransf_1"/>
    <property type="match status" value="1"/>
</dbReference>